<evidence type="ECO:0000256" key="3">
    <source>
        <dbReference type="SAM" id="Phobius"/>
    </source>
</evidence>
<keyword evidence="2" id="KW-0677">Repeat</keyword>
<keyword evidence="5" id="KW-1185">Reference proteome</keyword>
<dbReference type="EMBL" id="CAJFDH010000006">
    <property type="protein sequence ID" value="CAD5230083.1"/>
    <property type="molecule type" value="Genomic_DNA"/>
</dbReference>
<evidence type="ECO:0000256" key="2">
    <source>
        <dbReference type="ARBA" id="ARBA00022737"/>
    </source>
</evidence>
<dbReference type="SUPFAM" id="SSF52058">
    <property type="entry name" value="L domain-like"/>
    <property type="match status" value="2"/>
</dbReference>
<sequence length="802" mass="90727">MGWNKEVYCSVAGWLVNTLSKQILNVRCQKGVFRIPERRHEDFRRLFSVNHLDKSGVITMPARELASVLMIPGSVLTLPFTILSTVTGISATSTVHTSTVRPDAKSFLMSLVITTLLLTLSAPKVDSQPWLSPDFPVRLNDDNIDHLTSRLLPEATVCRYCLCDKHTLTVTCASAKLRLKTLILPQWAEIFHAYNVSVPEFPHFTYHPGLKVLRINKCHLKHLHPLSFIPLPNLETVHLTDNEIEALPETLFRRLTHLRIVNLARNKINNLDELEWSLPEGLILEQLHLEGNPIKLGKSESSVHPWPRTRQLNLANTNIMHVNQSHVVFQDSPLCLQEACRSLRLSPPIWEVMHSLDLSENHKIHLHPSSFNSLANLSSLRLAGCPLSDGILTWLDSPANQVRHLDLNDARFEMQIREWRFCAPALEWLDISGIGISSLKVLPKCSNLQWLYAERNNLEKAEVKSHALVGIHLRGNKIQSWPLPTGQDAIPFSRLTYLSLSDNLMDQVPAHALHSLPQLEILDLSNNRLTLLPQAAMPTMELKLRSLNLSDNYLEEFKPPILPSLAVLDLSGNNLNMIDNSFWISLPSLQRLHLAGNPSNMMIDWESSTLRHATQLMELDLANMGLKEVPELGHLKHLRSLRLDSNSIGFLDGARLPDCLMSLSARGNFIHLLGNFTESQFTCLKELDLARNPLKCDCSLALLSPVLEHQAGYTDRSEYYCFSDNWQHPLRAYVESARFCQDSSDEDRFTPLLLNFMGILTVFIVLASLTAFLVLRFCAILSKRVMPFAYKPVLQSDLIVDL</sequence>
<dbReference type="AlphaFoldDB" id="A0A811LSK9"/>
<proteinExistence type="predicted"/>
<dbReference type="Proteomes" id="UP000783686">
    <property type="component" value="Unassembled WGS sequence"/>
</dbReference>
<gene>
    <name evidence="4" type="ORF">BOKJ2_LOCUS13958</name>
</gene>
<accession>A0A811LSK9</accession>
<dbReference type="Proteomes" id="UP000614601">
    <property type="component" value="Unassembled WGS sequence"/>
</dbReference>
<keyword evidence="1" id="KW-0433">Leucine-rich repeat</keyword>
<organism evidence="4 5">
    <name type="scientific">Bursaphelenchus okinawaensis</name>
    <dbReference type="NCBI Taxonomy" id="465554"/>
    <lineage>
        <taxon>Eukaryota</taxon>
        <taxon>Metazoa</taxon>
        <taxon>Ecdysozoa</taxon>
        <taxon>Nematoda</taxon>
        <taxon>Chromadorea</taxon>
        <taxon>Rhabditida</taxon>
        <taxon>Tylenchina</taxon>
        <taxon>Tylenchomorpha</taxon>
        <taxon>Aphelenchoidea</taxon>
        <taxon>Aphelenchoididae</taxon>
        <taxon>Bursaphelenchus</taxon>
    </lineage>
</organism>
<protein>
    <recommendedName>
        <fullName evidence="6">LRRCT domain-containing protein</fullName>
    </recommendedName>
</protein>
<dbReference type="PRINTS" id="PR00019">
    <property type="entry name" value="LEURICHRPT"/>
</dbReference>
<name>A0A811LSK9_9BILA</name>
<dbReference type="OrthoDB" id="676979at2759"/>
<dbReference type="Pfam" id="PF13855">
    <property type="entry name" value="LRR_8"/>
    <property type="match status" value="2"/>
</dbReference>
<comment type="caution">
    <text evidence="4">The sequence shown here is derived from an EMBL/GenBank/DDBJ whole genome shotgun (WGS) entry which is preliminary data.</text>
</comment>
<feature type="transmembrane region" description="Helical" evidence="3">
    <location>
        <begin position="752"/>
        <end position="775"/>
    </location>
</feature>
<reference evidence="4" key="1">
    <citation type="submission" date="2020-09" db="EMBL/GenBank/DDBJ databases">
        <authorList>
            <person name="Kikuchi T."/>
        </authorList>
    </citation>
    <scope>NUCLEOTIDE SEQUENCE</scope>
    <source>
        <strain evidence="4">SH1</strain>
    </source>
</reference>
<evidence type="ECO:0000256" key="1">
    <source>
        <dbReference type="ARBA" id="ARBA00022614"/>
    </source>
</evidence>
<keyword evidence="3" id="KW-1133">Transmembrane helix</keyword>
<dbReference type="PANTHER" id="PTHR24366">
    <property type="entry name" value="IG(IMMUNOGLOBULIN) AND LRR(LEUCINE RICH REPEAT) DOMAINS"/>
    <property type="match status" value="1"/>
</dbReference>
<dbReference type="InterPro" id="IPR003591">
    <property type="entry name" value="Leu-rich_rpt_typical-subtyp"/>
</dbReference>
<dbReference type="InterPro" id="IPR001611">
    <property type="entry name" value="Leu-rich_rpt"/>
</dbReference>
<evidence type="ECO:0008006" key="6">
    <source>
        <dbReference type="Google" id="ProtNLM"/>
    </source>
</evidence>
<dbReference type="InterPro" id="IPR032675">
    <property type="entry name" value="LRR_dom_sf"/>
</dbReference>
<keyword evidence="3" id="KW-0812">Transmembrane</keyword>
<dbReference type="PROSITE" id="PS51450">
    <property type="entry name" value="LRR"/>
    <property type="match status" value="1"/>
</dbReference>
<dbReference type="SMART" id="SM00369">
    <property type="entry name" value="LRR_TYP"/>
    <property type="match status" value="6"/>
</dbReference>
<keyword evidence="3" id="KW-0472">Membrane</keyword>
<dbReference type="EMBL" id="CAJFCW020000006">
    <property type="protein sequence ID" value="CAG9127472.1"/>
    <property type="molecule type" value="Genomic_DNA"/>
</dbReference>
<dbReference type="Gene3D" id="3.80.10.10">
    <property type="entry name" value="Ribonuclease Inhibitor"/>
    <property type="match status" value="4"/>
</dbReference>
<evidence type="ECO:0000313" key="4">
    <source>
        <dbReference type="EMBL" id="CAD5230083.1"/>
    </source>
</evidence>
<evidence type="ECO:0000313" key="5">
    <source>
        <dbReference type="Proteomes" id="UP000614601"/>
    </source>
</evidence>